<dbReference type="KEGG" id="pmw:B2K_16155"/>
<proteinExistence type="predicted"/>
<evidence type="ECO:0008006" key="3">
    <source>
        <dbReference type="Google" id="ProtNLM"/>
    </source>
</evidence>
<accession>I0BIN8</accession>
<dbReference type="RefSeq" id="WP_014650853.1">
    <property type="nucleotide sequence ID" value="NC_017672.3"/>
</dbReference>
<sequence>MKEKLLVRLNVEALEDEMQRNNIASDTELAAKLGVSLTQIWRAKLPPEDPRHNYPGAAFIAKVLDAFGGPFEKFFFLEKALRGRNSNNNL</sequence>
<dbReference type="HOGENOM" id="CLU_187625_0_0_9"/>
<reference evidence="1 2" key="1">
    <citation type="submission" date="2013-06" db="EMBL/GenBank/DDBJ databases">
        <title>Complete genome sequence of Paenibacillus mucilaginosus K02.</title>
        <authorList>
            <person name="Xiao B."/>
            <person name="Sun L."/>
            <person name="Xiao L."/>
            <person name="Lian B."/>
        </authorList>
    </citation>
    <scope>NUCLEOTIDE SEQUENCE [LARGE SCALE GENOMIC DNA]</scope>
    <source>
        <strain evidence="1 2">K02</strain>
    </source>
</reference>
<organism evidence="1 2">
    <name type="scientific">Paenibacillus mucilaginosus K02</name>
    <dbReference type="NCBI Taxonomy" id="997761"/>
    <lineage>
        <taxon>Bacteria</taxon>
        <taxon>Bacillati</taxon>
        <taxon>Bacillota</taxon>
        <taxon>Bacilli</taxon>
        <taxon>Bacillales</taxon>
        <taxon>Paenibacillaceae</taxon>
        <taxon>Paenibacillus</taxon>
    </lineage>
</organism>
<evidence type="ECO:0000313" key="2">
    <source>
        <dbReference type="Proteomes" id="UP000007392"/>
    </source>
</evidence>
<evidence type="ECO:0000313" key="1">
    <source>
        <dbReference type="EMBL" id="AFH62235.1"/>
    </source>
</evidence>
<dbReference type="Proteomes" id="UP000007392">
    <property type="component" value="Chromosome"/>
</dbReference>
<dbReference type="AlphaFoldDB" id="I0BIN8"/>
<gene>
    <name evidence="1" type="ORF">B2K_16155</name>
</gene>
<name>I0BIN8_9BACL</name>
<protein>
    <recommendedName>
        <fullName evidence="3">HTH cro/C1-type domain-containing protein</fullName>
    </recommendedName>
</protein>
<dbReference type="EMBL" id="CP003422">
    <property type="protein sequence ID" value="AFH62235.1"/>
    <property type="molecule type" value="Genomic_DNA"/>
</dbReference>